<dbReference type="GO" id="GO:0000976">
    <property type="term" value="F:transcription cis-regulatory region binding"/>
    <property type="evidence" value="ECO:0007669"/>
    <property type="project" value="TreeGrafter"/>
</dbReference>
<dbReference type="SMART" id="SM00448">
    <property type="entry name" value="REC"/>
    <property type="match status" value="1"/>
</dbReference>
<proteinExistence type="predicted"/>
<dbReference type="RefSeq" id="WP_046736456.1">
    <property type="nucleotide sequence ID" value="NZ_CP058566.2"/>
</dbReference>
<dbReference type="Pfam" id="PF00486">
    <property type="entry name" value="Trans_reg_C"/>
    <property type="match status" value="1"/>
</dbReference>
<dbReference type="AlphaFoldDB" id="A0A2P5P7Z3"/>
<comment type="caution">
    <text evidence="2">The sequence shown here is derived from an EMBL/GenBank/DDBJ whole genome shotgun (WGS) entry which is preliminary data.</text>
</comment>
<sequence>MNLLIVEDDPLIVDVITTIFQIGCPNFRIKSACNGNRGIDLISTFEPNIVILDLGLPDINGFEVLKQIRAFSPIPVLIVSVRGEESDVVKALSLGANDYIIKPFRQLELLARVKRLLVNKQFYEEDLTISCGSLHFGDSLRQVWDNDKPINLTTSEGRIFYLLVKYANKVVSYEELSDILWGDYYAGARASLKTYILRLRKKIEDRTSSKMILNSPGRGYILKIS</sequence>
<name>A0A2P5P7Z3_9CHLR</name>
<dbReference type="GO" id="GO:0000156">
    <property type="term" value="F:phosphorelay response regulator activity"/>
    <property type="evidence" value="ECO:0007669"/>
    <property type="project" value="TreeGrafter"/>
</dbReference>
<dbReference type="Gene3D" id="1.10.10.10">
    <property type="entry name" value="Winged helix-like DNA-binding domain superfamily/Winged helix DNA-binding domain"/>
    <property type="match status" value="1"/>
</dbReference>
<dbReference type="SMART" id="SM00862">
    <property type="entry name" value="Trans_reg_C"/>
    <property type="match status" value="1"/>
</dbReference>
<keyword evidence="1 2" id="KW-0238">DNA-binding</keyword>
<dbReference type="GO" id="GO:0006355">
    <property type="term" value="P:regulation of DNA-templated transcription"/>
    <property type="evidence" value="ECO:0007669"/>
    <property type="project" value="InterPro"/>
</dbReference>
<dbReference type="GO" id="GO:0005829">
    <property type="term" value="C:cytosol"/>
    <property type="evidence" value="ECO:0007669"/>
    <property type="project" value="TreeGrafter"/>
</dbReference>
<dbReference type="EMBL" id="JQAN02000008">
    <property type="protein sequence ID" value="PPD58410.1"/>
    <property type="molecule type" value="Genomic_DNA"/>
</dbReference>
<dbReference type="Gene3D" id="3.40.50.2300">
    <property type="match status" value="1"/>
</dbReference>
<dbReference type="OrthoDB" id="9802388at2"/>
<reference evidence="2 3" key="1">
    <citation type="journal article" date="2017" name="ISME J.">
        <title>Grape pomace compost harbors organohalide-respiring Dehalogenimonas species with novel reductive dehalogenase genes.</title>
        <authorList>
            <person name="Yang Y."/>
            <person name="Higgins S.A."/>
            <person name="Yan J."/>
            <person name="Simsir B."/>
            <person name="Chourey K."/>
            <person name="Iyer R."/>
            <person name="Hettich R.L."/>
            <person name="Baldwin B."/>
            <person name="Ogles D.M."/>
            <person name="Loffler F.E."/>
        </authorList>
    </citation>
    <scope>NUCLEOTIDE SEQUENCE [LARGE SCALE GENOMIC DNA]</scope>
    <source>
        <strain evidence="2 3">GP</strain>
    </source>
</reference>
<dbReference type="SUPFAM" id="SSF52172">
    <property type="entry name" value="CheY-like"/>
    <property type="match status" value="1"/>
</dbReference>
<dbReference type="CDD" id="cd00383">
    <property type="entry name" value="trans_reg_C"/>
    <property type="match status" value="1"/>
</dbReference>
<protein>
    <submittedName>
        <fullName evidence="2">DNA-binding response regulator</fullName>
    </submittedName>
</protein>
<dbReference type="Proteomes" id="UP000235653">
    <property type="component" value="Unassembled WGS sequence"/>
</dbReference>
<dbReference type="InterPro" id="IPR036388">
    <property type="entry name" value="WH-like_DNA-bd_sf"/>
</dbReference>
<gene>
    <name evidence="2" type="ORF">JP09_004710</name>
</gene>
<dbReference type="Pfam" id="PF00072">
    <property type="entry name" value="Response_reg"/>
    <property type="match status" value="1"/>
</dbReference>
<dbReference type="InterPro" id="IPR001789">
    <property type="entry name" value="Sig_transdc_resp-reg_receiver"/>
</dbReference>
<accession>A0A2P5P7Z3</accession>
<dbReference type="PROSITE" id="PS51755">
    <property type="entry name" value="OMPR_PHOB"/>
    <property type="match status" value="1"/>
</dbReference>
<dbReference type="PROSITE" id="PS50110">
    <property type="entry name" value="RESPONSE_REGULATORY"/>
    <property type="match status" value="1"/>
</dbReference>
<dbReference type="GO" id="GO:0032993">
    <property type="term" value="C:protein-DNA complex"/>
    <property type="evidence" value="ECO:0007669"/>
    <property type="project" value="TreeGrafter"/>
</dbReference>
<dbReference type="CDD" id="cd17574">
    <property type="entry name" value="REC_OmpR"/>
    <property type="match status" value="1"/>
</dbReference>
<evidence type="ECO:0000313" key="2">
    <source>
        <dbReference type="EMBL" id="PPD58410.1"/>
    </source>
</evidence>
<dbReference type="InterPro" id="IPR001867">
    <property type="entry name" value="OmpR/PhoB-type_DNA-bd"/>
</dbReference>
<dbReference type="PANTHER" id="PTHR48111:SF50">
    <property type="entry name" value="KDP OPERON TRANSCRIPTIONAL REGULATORY PROTEIN KDPE"/>
    <property type="match status" value="1"/>
</dbReference>
<dbReference type="InterPro" id="IPR039420">
    <property type="entry name" value="WalR-like"/>
</dbReference>
<keyword evidence="3" id="KW-1185">Reference proteome</keyword>
<organism evidence="2 3">
    <name type="scientific">Dehalogenimonas etheniformans</name>
    <dbReference type="NCBI Taxonomy" id="1536648"/>
    <lineage>
        <taxon>Bacteria</taxon>
        <taxon>Bacillati</taxon>
        <taxon>Chloroflexota</taxon>
        <taxon>Dehalococcoidia</taxon>
        <taxon>Dehalococcoidales</taxon>
        <taxon>Dehalococcoidaceae</taxon>
        <taxon>Dehalogenimonas</taxon>
    </lineage>
</organism>
<dbReference type="PANTHER" id="PTHR48111">
    <property type="entry name" value="REGULATOR OF RPOS"/>
    <property type="match status" value="1"/>
</dbReference>
<dbReference type="InterPro" id="IPR011006">
    <property type="entry name" value="CheY-like_superfamily"/>
</dbReference>
<evidence type="ECO:0000256" key="1">
    <source>
        <dbReference type="ARBA" id="ARBA00023125"/>
    </source>
</evidence>
<evidence type="ECO:0000313" key="3">
    <source>
        <dbReference type="Proteomes" id="UP000235653"/>
    </source>
</evidence>